<dbReference type="Proteomes" id="UP001652564">
    <property type="component" value="Unassembled WGS sequence"/>
</dbReference>
<name>A0ABT2ZKX6_9RHOB</name>
<evidence type="ECO:0000256" key="1">
    <source>
        <dbReference type="SAM" id="SignalP"/>
    </source>
</evidence>
<evidence type="ECO:0000313" key="2">
    <source>
        <dbReference type="EMBL" id="MCV2871778.1"/>
    </source>
</evidence>
<dbReference type="InterPro" id="IPR010466">
    <property type="entry name" value="DUF1058"/>
</dbReference>
<gene>
    <name evidence="2" type="ORF">OEZ71_05670</name>
</gene>
<keyword evidence="1" id="KW-0732">Signal</keyword>
<evidence type="ECO:0000313" key="3">
    <source>
        <dbReference type="Proteomes" id="UP001652564"/>
    </source>
</evidence>
<sequence length="174" mass="18901">MTKSHKFRAFLAQIALCAGLVAPAFAAPNGDGARGPVTNLPLPRFVSLKAAEGNVRRGPSLSHRIDWVFRHRDMPLLVTAEFGHWRRVEDQEGQGGWIYYSLLSGSRTVSVATDRAALRSRPDPEGPVVAEAVTGVIGRLGECGPDWCRIAAGGTKGWVEKTALWGVARDELRE</sequence>
<dbReference type="EMBL" id="JAOWKZ010000001">
    <property type="protein sequence ID" value="MCV2871778.1"/>
    <property type="molecule type" value="Genomic_DNA"/>
</dbReference>
<dbReference type="Pfam" id="PF06347">
    <property type="entry name" value="SH3_4"/>
    <property type="match status" value="2"/>
</dbReference>
<dbReference type="RefSeq" id="WP_263738937.1">
    <property type="nucleotide sequence ID" value="NZ_JAOWKZ010000001.1"/>
</dbReference>
<reference evidence="2 3" key="1">
    <citation type="submission" date="2022-10" db="EMBL/GenBank/DDBJ databases">
        <title>Defluviimonas sp. nov., isolated from ocean surface sediments.</title>
        <authorList>
            <person name="He W."/>
            <person name="Wang L."/>
            <person name="Zhang D.-F."/>
        </authorList>
    </citation>
    <scope>NUCLEOTIDE SEQUENCE [LARGE SCALE GENOMIC DNA]</scope>
    <source>
        <strain evidence="2 3">WL0050</strain>
    </source>
</reference>
<protein>
    <submittedName>
        <fullName evidence="2">SH3 domain-containing protein</fullName>
    </submittedName>
</protein>
<comment type="caution">
    <text evidence="2">The sequence shown here is derived from an EMBL/GenBank/DDBJ whole genome shotgun (WGS) entry which is preliminary data.</text>
</comment>
<keyword evidence="3" id="KW-1185">Reference proteome</keyword>
<accession>A0ABT2ZKX6</accession>
<organism evidence="2 3">
    <name type="scientific">Albidovulum litorale</name>
    <dbReference type="NCBI Taxonomy" id="2984134"/>
    <lineage>
        <taxon>Bacteria</taxon>
        <taxon>Pseudomonadati</taxon>
        <taxon>Pseudomonadota</taxon>
        <taxon>Alphaproteobacteria</taxon>
        <taxon>Rhodobacterales</taxon>
        <taxon>Paracoccaceae</taxon>
        <taxon>Albidovulum</taxon>
    </lineage>
</organism>
<proteinExistence type="predicted"/>
<feature type="chain" id="PRO_5045839480" evidence="1">
    <location>
        <begin position="27"/>
        <end position="174"/>
    </location>
</feature>
<feature type="signal peptide" evidence="1">
    <location>
        <begin position="1"/>
        <end position="26"/>
    </location>
</feature>